<sequence>MTPPPSAIPSDERACWATLMTSEHLLPGLVVFADSLLRTHASRYPLVVMTTSKLSHRALAVLAAIRNVVVRPVEPIYPQLAGTHLATPRFGEVWTKLRVWDLDEYDRVVLVDSDMLVTRNMDELMLDDTVFAPHGAPDKADQWIASSFACTCNPNRIKTYPDDWIPANCGYTPQSHPSALTSPLQPTASSPPTHRLINSGLVVLRPDSTTLRRMIERINTDPRVVAYRFPDQDFLADWFEDRVKILPWTYNALKKLKTVHPNIWRDQEVRNVHYILDKPWKLGRPGTPANPKDIDAEIHSWWWDAFDRLRQPARYNSKDGSFAISSDDWRECVESYVTLSLS</sequence>
<evidence type="ECO:0008006" key="3">
    <source>
        <dbReference type="Google" id="ProtNLM"/>
    </source>
</evidence>
<dbReference type="Gene3D" id="3.90.550.10">
    <property type="entry name" value="Spore Coat Polysaccharide Biosynthesis Protein SpsA, Chain A"/>
    <property type="match status" value="1"/>
</dbReference>
<reference evidence="1 2" key="1">
    <citation type="journal article" date="2013" name="Plant Cell">
        <title>The transition from a phytopathogenic smut ancestor to an anamorphic biocontrol agent deciphered by comparative whole-genome analysis.</title>
        <authorList>
            <person name="Lefebvre F."/>
            <person name="Joly D.L."/>
            <person name="Labbe C."/>
            <person name="Teichmann B."/>
            <person name="Linning R."/>
            <person name="Belzile F."/>
            <person name="Bakkeren G."/>
            <person name="Belanger R.R."/>
        </authorList>
    </citation>
    <scope>NUCLEOTIDE SEQUENCE [LARGE SCALE GENOMIC DNA]</scope>
    <source>
        <strain evidence="1 2">PF-1</strain>
    </source>
</reference>
<evidence type="ECO:0000313" key="2">
    <source>
        <dbReference type="Proteomes" id="UP000053664"/>
    </source>
</evidence>
<dbReference type="Pfam" id="PF01501">
    <property type="entry name" value="Glyco_transf_8"/>
    <property type="match status" value="1"/>
</dbReference>
<proteinExistence type="predicted"/>
<accession>A0A061H5U8</accession>
<dbReference type="CDD" id="cd02537">
    <property type="entry name" value="GT8_Glycogenin"/>
    <property type="match status" value="1"/>
</dbReference>
<dbReference type="EMBL" id="KE361635">
    <property type="protein sequence ID" value="EPQ28292.1"/>
    <property type="molecule type" value="Genomic_DNA"/>
</dbReference>
<dbReference type="eggNOG" id="KOG1950">
    <property type="taxonomic scope" value="Eukaryota"/>
</dbReference>
<dbReference type="InterPro" id="IPR002495">
    <property type="entry name" value="Glyco_trans_8"/>
</dbReference>
<gene>
    <name evidence="1" type="ORF">PFL1_04119</name>
</gene>
<dbReference type="Proteomes" id="UP000053664">
    <property type="component" value="Unassembled WGS sequence"/>
</dbReference>
<name>A0A061H5U8_9BASI</name>
<dbReference type="KEGG" id="pfp:PFL1_04119"/>
<protein>
    <recommendedName>
        <fullName evidence="3">Galactinol synthase</fullName>
    </recommendedName>
</protein>
<dbReference type="SUPFAM" id="SSF53448">
    <property type="entry name" value="Nucleotide-diphospho-sugar transferases"/>
    <property type="match status" value="1"/>
</dbReference>
<dbReference type="RefSeq" id="XP_007879834.1">
    <property type="nucleotide sequence ID" value="XM_007881643.1"/>
</dbReference>
<dbReference type="AlphaFoldDB" id="A0A061H5U8"/>
<evidence type="ECO:0000313" key="1">
    <source>
        <dbReference type="EMBL" id="EPQ28292.1"/>
    </source>
</evidence>
<dbReference type="InterPro" id="IPR029044">
    <property type="entry name" value="Nucleotide-diphossugar_trans"/>
</dbReference>
<dbReference type="OrthoDB" id="2014201at2759"/>
<dbReference type="InterPro" id="IPR050587">
    <property type="entry name" value="GNT1/Glycosyltrans_8"/>
</dbReference>
<dbReference type="HOGENOM" id="CLU_049943_0_0_1"/>
<organism evidence="1 2">
    <name type="scientific">Pseudozyma flocculosa PF-1</name>
    <dbReference type="NCBI Taxonomy" id="1277687"/>
    <lineage>
        <taxon>Eukaryota</taxon>
        <taxon>Fungi</taxon>
        <taxon>Dikarya</taxon>
        <taxon>Basidiomycota</taxon>
        <taxon>Ustilaginomycotina</taxon>
        <taxon>Ustilaginomycetes</taxon>
        <taxon>Ustilaginales</taxon>
        <taxon>Ustilaginaceae</taxon>
        <taxon>Pseudozyma</taxon>
    </lineage>
</organism>
<dbReference type="PANTHER" id="PTHR11183">
    <property type="entry name" value="GLYCOGENIN SUBFAMILY MEMBER"/>
    <property type="match status" value="1"/>
</dbReference>
<dbReference type="GeneID" id="19318226"/>
<dbReference type="GO" id="GO:0016757">
    <property type="term" value="F:glycosyltransferase activity"/>
    <property type="evidence" value="ECO:0007669"/>
    <property type="project" value="InterPro"/>
</dbReference>